<organism evidence="2 3">
    <name type="scientific">Symplocastrum torsivum CPER-KK1</name>
    <dbReference type="NCBI Taxonomy" id="450513"/>
    <lineage>
        <taxon>Bacteria</taxon>
        <taxon>Bacillati</taxon>
        <taxon>Cyanobacteriota</taxon>
        <taxon>Cyanophyceae</taxon>
        <taxon>Oscillatoriophycideae</taxon>
        <taxon>Oscillatoriales</taxon>
        <taxon>Microcoleaceae</taxon>
        <taxon>Symplocastrum</taxon>
    </lineage>
</organism>
<reference evidence="2" key="1">
    <citation type="submission" date="2021-05" db="EMBL/GenBank/DDBJ databases">
        <authorList>
            <person name="Pietrasiak N."/>
            <person name="Ward R."/>
            <person name="Stajich J.E."/>
            <person name="Kurbessoian T."/>
        </authorList>
    </citation>
    <scope>NUCLEOTIDE SEQUENCE</scope>
    <source>
        <strain evidence="2">CPER-KK1</strain>
    </source>
</reference>
<comment type="caution">
    <text evidence="2">The sequence shown here is derived from an EMBL/GenBank/DDBJ whole genome shotgun (WGS) entry which is preliminary data.</text>
</comment>
<keyword evidence="1" id="KW-0472">Membrane</keyword>
<reference evidence="2" key="2">
    <citation type="journal article" date="2022" name="Microbiol. Resour. Announc.">
        <title>Metagenome Sequencing to Explore Phylogenomics of Terrestrial Cyanobacteria.</title>
        <authorList>
            <person name="Ward R.D."/>
            <person name="Stajich J.E."/>
            <person name="Johansen J.R."/>
            <person name="Huntemann M."/>
            <person name="Clum A."/>
            <person name="Foster B."/>
            <person name="Foster B."/>
            <person name="Roux S."/>
            <person name="Palaniappan K."/>
            <person name="Varghese N."/>
            <person name="Mukherjee S."/>
            <person name="Reddy T.B.K."/>
            <person name="Daum C."/>
            <person name="Copeland A."/>
            <person name="Chen I.A."/>
            <person name="Ivanova N.N."/>
            <person name="Kyrpides N.C."/>
            <person name="Shapiro N."/>
            <person name="Eloe-Fadrosh E.A."/>
            <person name="Pietrasiak N."/>
        </authorList>
    </citation>
    <scope>NUCLEOTIDE SEQUENCE</scope>
    <source>
        <strain evidence="2">CPER-KK1</strain>
    </source>
</reference>
<accession>A0A951PR27</accession>
<feature type="transmembrane region" description="Helical" evidence="1">
    <location>
        <begin position="27"/>
        <end position="48"/>
    </location>
</feature>
<keyword evidence="1" id="KW-1133">Transmembrane helix</keyword>
<sequence length="84" mass="9524">MTHDHATRTEHDHITRAEHNRITRKNLISSLATGLVIGIIAGAPLGWFAHRIYYQQRAGQVLLCRQQHLGQPEAELKQLCGDPY</sequence>
<evidence type="ECO:0000313" key="2">
    <source>
        <dbReference type="EMBL" id="MBW4547789.1"/>
    </source>
</evidence>
<evidence type="ECO:0000313" key="3">
    <source>
        <dbReference type="Proteomes" id="UP000753908"/>
    </source>
</evidence>
<dbReference type="Proteomes" id="UP000753908">
    <property type="component" value="Unassembled WGS sequence"/>
</dbReference>
<proteinExistence type="predicted"/>
<evidence type="ECO:0000256" key="1">
    <source>
        <dbReference type="SAM" id="Phobius"/>
    </source>
</evidence>
<dbReference type="AlphaFoldDB" id="A0A951PR27"/>
<keyword evidence="1" id="KW-0812">Transmembrane</keyword>
<protein>
    <submittedName>
        <fullName evidence="2">Uncharacterized protein</fullName>
    </submittedName>
</protein>
<dbReference type="EMBL" id="JAHHIF010000048">
    <property type="protein sequence ID" value="MBW4547789.1"/>
    <property type="molecule type" value="Genomic_DNA"/>
</dbReference>
<name>A0A951PR27_9CYAN</name>
<gene>
    <name evidence="2" type="ORF">KME25_25590</name>
</gene>